<proteinExistence type="predicted"/>
<dbReference type="Proteomes" id="UP000265520">
    <property type="component" value="Unassembled WGS sequence"/>
</dbReference>
<reference evidence="2 3" key="1">
    <citation type="journal article" date="2018" name="Front. Plant Sci.">
        <title>Red Clover (Trifolium pratense) and Zigzag Clover (T. medium) - A Picture of Genomic Similarities and Differences.</title>
        <authorList>
            <person name="Dluhosova J."/>
            <person name="Istvanek J."/>
            <person name="Nedelnik J."/>
            <person name="Repkova J."/>
        </authorList>
    </citation>
    <scope>NUCLEOTIDE SEQUENCE [LARGE SCALE GENOMIC DNA]</scope>
    <source>
        <strain evidence="3">cv. 10/8</strain>
        <tissue evidence="2">Leaf</tissue>
    </source>
</reference>
<keyword evidence="1" id="KW-0812">Transmembrane</keyword>
<accession>A0A392NX54</accession>
<evidence type="ECO:0000256" key="1">
    <source>
        <dbReference type="SAM" id="Phobius"/>
    </source>
</evidence>
<name>A0A392NX54_9FABA</name>
<keyword evidence="3" id="KW-1185">Reference proteome</keyword>
<gene>
    <name evidence="2" type="ORF">A2U01_0024726</name>
</gene>
<keyword evidence="1" id="KW-0472">Membrane</keyword>
<sequence>MGRVALHRIAAVVSIEVITVVVIRVIMSAAVVV</sequence>
<protein>
    <submittedName>
        <fullName evidence="2">Uncharacterized protein</fullName>
    </submittedName>
</protein>
<dbReference type="AlphaFoldDB" id="A0A392NX54"/>
<comment type="caution">
    <text evidence="2">The sequence shown here is derived from an EMBL/GenBank/DDBJ whole genome shotgun (WGS) entry which is preliminary data.</text>
</comment>
<organism evidence="2 3">
    <name type="scientific">Trifolium medium</name>
    <dbReference type="NCBI Taxonomy" id="97028"/>
    <lineage>
        <taxon>Eukaryota</taxon>
        <taxon>Viridiplantae</taxon>
        <taxon>Streptophyta</taxon>
        <taxon>Embryophyta</taxon>
        <taxon>Tracheophyta</taxon>
        <taxon>Spermatophyta</taxon>
        <taxon>Magnoliopsida</taxon>
        <taxon>eudicotyledons</taxon>
        <taxon>Gunneridae</taxon>
        <taxon>Pentapetalae</taxon>
        <taxon>rosids</taxon>
        <taxon>fabids</taxon>
        <taxon>Fabales</taxon>
        <taxon>Fabaceae</taxon>
        <taxon>Papilionoideae</taxon>
        <taxon>50 kb inversion clade</taxon>
        <taxon>NPAAA clade</taxon>
        <taxon>Hologalegina</taxon>
        <taxon>IRL clade</taxon>
        <taxon>Trifolieae</taxon>
        <taxon>Trifolium</taxon>
    </lineage>
</organism>
<feature type="transmembrane region" description="Helical" evidence="1">
    <location>
        <begin position="9"/>
        <end position="32"/>
    </location>
</feature>
<evidence type="ECO:0000313" key="3">
    <source>
        <dbReference type="Proteomes" id="UP000265520"/>
    </source>
</evidence>
<evidence type="ECO:0000313" key="2">
    <source>
        <dbReference type="EMBL" id="MCI03686.1"/>
    </source>
</evidence>
<dbReference type="EMBL" id="LXQA010052962">
    <property type="protein sequence ID" value="MCI03686.1"/>
    <property type="molecule type" value="Genomic_DNA"/>
</dbReference>
<keyword evidence="1" id="KW-1133">Transmembrane helix</keyword>